<dbReference type="PANTHER" id="PTHR32196:SF72">
    <property type="entry name" value="RIBOSE IMPORT PERMEASE PROTEIN RBSC"/>
    <property type="match status" value="1"/>
</dbReference>
<evidence type="ECO:0000313" key="8">
    <source>
        <dbReference type="Proteomes" id="UP000295244"/>
    </source>
</evidence>
<comment type="subcellular location">
    <subcellularLocation>
        <location evidence="1">Cell membrane</location>
        <topology evidence="1">Multi-pass membrane protein</topology>
    </subcellularLocation>
</comment>
<evidence type="ECO:0000256" key="3">
    <source>
        <dbReference type="ARBA" id="ARBA00022692"/>
    </source>
</evidence>
<evidence type="ECO:0000256" key="6">
    <source>
        <dbReference type="SAM" id="Phobius"/>
    </source>
</evidence>
<dbReference type="AlphaFoldDB" id="A0A4R1B9T1"/>
<dbReference type="Proteomes" id="UP000295244">
    <property type="component" value="Unassembled WGS sequence"/>
</dbReference>
<gene>
    <name evidence="7" type="ORF">E0L93_14795</name>
</gene>
<sequence>MATQATAEKRPGFFPQLLEALVRRQEAGILVVSVGLILYFYLRNPAFLTQGNIQTLAQFMAATAIVASGLVMVMILGEIDLSVGQAFAFAPIVMWIAYDQLLLVLPLAVVIGLLATAAVGLVNGVMRVFFGVPSFVATLGMFFLLGGLNVILVAGFPKPAPEASWLKSALGAYPYAGIMWALVILAFMHVLLNYTRWGMHTFATGGNFIGAREAGIRVDRIRIGNFMLCSMLGGFAGILEAMRINSIDPLAGGAEIMFLAISAAVIGGTPLAGGIGTVFGAFLGALALSVLRNGFTLQGVSAFTFNVILGITVLIVMVLNVYVITRLRKGRRVT</sequence>
<protein>
    <submittedName>
        <fullName evidence="7">ABC transporter permease</fullName>
    </submittedName>
</protein>
<feature type="transmembrane region" description="Helical" evidence="6">
    <location>
        <begin position="274"/>
        <end position="291"/>
    </location>
</feature>
<keyword evidence="4 6" id="KW-1133">Transmembrane helix</keyword>
<dbReference type="Pfam" id="PF02653">
    <property type="entry name" value="BPD_transp_2"/>
    <property type="match status" value="1"/>
</dbReference>
<dbReference type="GO" id="GO:0005886">
    <property type="term" value="C:plasma membrane"/>
    <property type="evidence" value="ECO:0007669"/>
    <property type="project" value="UniProtKB-SubCell"/>
</dbReference>
<organism evidence="7 8">
    <name type="scientific">Rubrobacter taiwanensis</name>
    <dbReference type="NCBI Taxonomy" id="185139"/>
    <lineage>
        <taxon>Bacteria</taxon>
        <taxon>Bacillati</taxon>
        <taxon>Actinomycetota</taxon>
        <taxon>Rubrobacteria</taxon>
        <taxon>Rubrobacterales</taxon>
        <taxon>Rubrobacteraceae</taxon>
        <taxon>Rubrobacter</taxon>
    </lineage>
</organism>
<accession>A0A4R1B9T1</accession>
<evidence type="ECO:0000256" key="2">
    <source>
        <dbReference type="ARBA" id="ARBA00022475"/>
    </source>
</evidence>
<comment type="caution">
    <text evidence="7">The sequence shown here is derived from an EMBL/GenBank/DDBJ whole genome shotgun (WGS) entry which is preliminary data.</text>
</comment>
<dbReference type="PANTHER" id="PTHR32196">
    <property type="entry name" value="ABC TRANSPORTER PERMEASE PROTEIN YPHD-RELATED-RELATED"/>
    <property type="match status" value="1"/>
</dbReference>
<keyword evidence="5 6" id="KW-0472">Membrane</keyword>
<dbReference type="InterPro" id="IPR001851">
    <property type="entry name" value="ABC_transp_permease"/>
</dbReference>
<keyword evidence="2" id="KW-1003">Cell membrane</keyword>
<feature type="transmembrane region" description="Helical" evidence="6">
    <location>
        <begin position="172"/>
        <end position="192"/>
    </location>
</feature>
<dbReference type="RefSeq" id="WP_132692847.1">
    <property type="nucleotide sequence ID" value="NZ_SKBU01000038.1"/>
</dbReference>
<feature type="transmembrane region" description="Helical" evidence="6">
    <location>
        <begin position="129"/>
        <end position="152"/>
    </location>
</feature>
<reference evidence="7 8" key="1">
    <citation type="submission" date="2019-03" db="EMBL/GenBank/DDBJ databases">
        <title>Whole genome sequence of a novel Rubrobacter taiwanensis strain, isolated from Yellowstone National Park.</title>
        <authorList>
            <person name="Freed S."/>
            <person name="Ramaley R.F."/>
            <person name="Kyndt J.A."/>
        </authorList>
    </citation>
    <scope>NUCLEOTIDE SEQUENCE [LARGE SCALE GENOMIC DNA]</scope>
    <source>
        <strain evidence="7 8">Yellowstone</strain>
    </source>
</reference>
<feature type="transmembrane region" description="Helical" evidence="6">
    <location>
        <begin position="104"/>
        <end position="122"/>
    </location>
</feature>
<name>A0A4R1B9T1_9ACTN</name>
<evidence type="ECO:0000313" key="7">
    <source>
        <dbReference type="EMBL" id="TCJ13679.1"/>
    </source>
</evidence>
<proteinExistence type="predicted"/>
<dbReference type="GO" id="GO:0022857">
    <property type="term" value="F:transmembrane transporter activity"/>
    <property type="evidence" value="ECO:0007669"/>
    <property type="project" value="InterPro"/>
</dbReference>
<dbReference type="EMBL" id="SKBU01000038">
    <property type="protein sequence ID" value="TCJ13679.1"/>
    <property type="molecule type" value="Genomic_DNA"/>
</dbReference>
<feature type="transmembrane region" description="Helical" evidence="6">
    <location>
        <begin position="56"/>
        <end position="76"/>
    </location>
</feature>
<keyword evidence="3 6" id="KW-0812">Transmembrane</keyword>
<keyword evidence="8" id="KW-1185">Reference proteome</keyword>
<feature type="transmembrane region" description="Helical" evidence="6">
    <location>
        <begin position="303"/>
        <end position="324"/>
    </location>
</feature>
<dbReference type="CDD" id="cd06579">
    <property type="entry name" value="TM_PBP1_transp_AraH_like"/>
    <property type="match status" value="1"/>
</dbReference>
<dbReference type="OrthoDB" id="6844941at2"/>
<evidence type="ECO:0000256" key="5">
    <source>
        <dbReference type="ARBA" id="ARBA00023136"/>
    </source>
</evidence>
<evidence type="ECO:0000256" key="1">
    <source>
        <dbReference type="ARBA" id="ARBA00004651"/>
    </source>
</evidence>
<feature type="transmembrane region" description="Helical" evidence="6">
    <location>
        <begin position="27"/>
        <end position="44"/>
    </location>
</feature>
<evidence type="ECO:0000256" key="4">
    <source>
        <dbReference type="ARBA" id="ARBA00022989"/>
    </source>
</evidence>